<reference evidence="3" key="1">
    <citation type="submission" date="2021-02" db="EMBL/GenBank/DDBJ databases">
        <title>Phycicoccus sp. MQZ13P-5T, whole genome shotgun sequence.</title>
        <authorList>
            <person name="Tuo L."/>
        </authorList>
    </citation>
    <scope>NUCLEOTIDE SEQUENCE</scope>
    <source>
        <strain evidence="3">MQZ13P-5</strain>
    </source>
</reference>
<evidence type="ECO:0000313" key="4">
    <source>
        <dbReference type="Proteomes" id="UP001430172"/>
    </source>
</evidence>
<dbReference type="SUPFAM" id="SSF53474">
    <property type="entry name" value="alpha/beta-Hydrolases"/>
    <property type="match status" value="1"/>
</dbReference>
<evidence type="ECO:0000256" key="1">
    <source>
        <dbReference type="ARBA" id="ARBA00022801"/>
    </source>
</evidence>
<sequence length="287" mass="30766">MTTTSAPVTTSAAGPEIGRTVTAGGIETNVHVLGDPATQPVVLLVHGSGPGVTAYANWRLTMPALAERFCVVAPDMVGFGFTDRPEGFEYSMPSWTAHLVALMDALGIEQADVVGNSFGGGLAASLAVHHPERLRRLVLMGATVSPQRITPGLDAVWGYRPSVENMQALLELFAYDREALGPDLARIRYAASTRPGVQEAFAGMFPAPRQRHLDALTQPIAAIEAIPHRTLVVHGRDDRVIPVESSYALHGLIPDSQLHVFGRCGHWTQIEHADAFNRLVGDFLAAP</sequence>
<dbReference type="Pfam" id="PF00561">
    <property type="entry name" value="Abhydrolase_1"/>
    <property type="match status" value="1"/>
</dbReference>
<dbReference type="PRINTS" id="PR00412">
    <property type="entry name" value="EPOXHYDRLASE"/>
</dbReference>
<dbReference type="Proteomes" id="UP001430172">
    <property type="component" value="Unassembled WGS sequence"/>
</dbReference>
<dbReference type="PANTHER" id="PTHR43798">
    <property type="entry name" value="MONOACYLGLYCEROL LIPASE"/>
    <property type="match status" value="1"/>
</dbReference>
<dbReference type="PANTHER" id="PTHR43798:SF31">
    <property type="entry name" value="AB HYDROLASE SUPERFAMILY PROTEIN YCLE"/>
    <property type="match status" value="1"/>
</dbReference>
<evidence type="ECO:0000313" key="3">
    <source>
        <dbReference type="EMBL" id="MBM6401386.1"/>
    </source>
</evidence>
<proteinExistence type="predicted"/>
<organism evidence="3 4">
    <name type="scientific">Phycicoccus sonneratiae</name>
    <dbReference type="NCBI Taxonomy" id="2807628"/>
    <lineage>
        <taxon>Bacteria</taxon>
        <taxon>Bacillati</taxon>
        <taxon>Actinomycetota</taxon>
        <taxon>Actinomycetes</taxon>
        <taxon>Micrococcales</taxon>
        <taxon>Intrasporangiaceae</taxon>
        <taxon>Phycicoccus</taxon>
    </lineage>
</organism>
<evidence type="ECO:0000259" key="2">
    <source>
        <dbReference type="Pfam" id="PF00561"/>
    </source>
</evidence>
<gene>
    <name evidence="3" type="ORF">JQN70_13385</name>
</gene>
<name>A0ABS2CND1_9MICO</name>
<dbReference type="PRINTS" id="PR00111">
    <property type="entry name" value="ABHYDROLASE"/>
</dbReference>
<accession>A0ABS2CND1</accession>
<dbReference type="InterPro" id="IPR050266">
    <property type="entry name" value="AB_hydrolase_sf"/>
</dbReference>
<dbReference type="InterPro" id="IPR000639">
    <property type="entry name" value="Epox_hydrolase-like"/>
</dbReference>
<dbReference type="RefSeq" id="WP_204131861.1">
    <property type="nucleotide sequence ID" value="NZ_JAFDVD010000015.1"/>
</dbReference>
<dbReference type="InterPro" id="IPR029058">
    <property type="entry name" value="AB_hydrolase_fold"/>
</dbReference>
<feature type="domain" description="AB hydrolase-1" evidence="2">
    <location>
        <begin position="40"/>
        <end position="273"/>
    </location>
</feature>
<dbReference type="Gene3D" id="3.40.50.1820">
    <property type="entry name" value="alpha/beta hydrolase"/>
    <property type="match status" value="1"/>
</dbReference>
<dbReference type="EMBL" id="JAFDVD010000015">
    <property type="protein sequence ID" value="MBM6401386.1"/>
    <property type="molecule type" value="Genomic_DNA"/>
</dbReference>
<keyword evidence="1 3" id="KW-0378">Hydrolase</keyword>
<dbReference type="GO" id="GO:0016787">
    <property type="term" value="F:hydrolase activity"/>
    <property type="evidence" value="ECO:0007669"/>
    <property type="project" value="UniProtKB-KW"/>
</dbReference>
<dbReference type="InterPro" id="IPR000073">
    <property type="entry name" value="AB_hydrolase_1"/>
</dbReference>
<protein>
    <submittedName>
        <fullName evidence="3">Alpha/beta fold hydrolase</fullName>
    </submittedName>
</protein>
<comment type="caution">
    <text evidence="3">The sequence shown here is derived from an EMBL/GenBank/DDBJ whole genome shotgun (WGS) entry which is preliminary data.</text>
</comment>
<keyword evidence="4" id="KW-1185">Reference proteome</keyword>